<reference evidence="1" key="1">
    <citation type="submission" date="2020-06" db="EMBL/GenBank/DDBJ databases">
        <authorList>
            <person name="Li T."/>
            <person name="Hu X."/>
            <person name="Zhang T."/>
            <person name="Song X."/>
            <person name="Zhang H."/>
            <person name="Dai N."/>
            <person name="Sheng W."/>
            <person name="Hou X."/>
            <person name="Wei L."/>
        </authorList>
    </citation>
    <scope>NUCLEOTIDE SEQUENCE</scope>
    <source>
        <strain evidence="1">G01</strain>
        <tissue evidence="1">Leaf</tissue>
    </source>
</reference>
<organism evidence="1">
    <name type="scientific">Sesamum angustifolium</name>
    <dbReference type="NCBI Taxonomy" id="2727405"/>
    <lineage>
        <taxon>Eukaryota</taxon>
        <taxon>Viridiplantae</taxon>
        <taxon>Streptophyta</taxon>
        <taxon>Embryophyta</taxon>
        <taxon>Tracheophyta</taxon>
        <taxon>Spermatophyta</taxon>
        <taxon>Magnoliopsida</taxon>
        <taxon>eudicotyledons</taxon>
        <taxon>Gunneridae</taxon>
        <taxon>Pentapetalae</taxon>
        <taxon>asterids</taxon>
        <taxon>lamiids</taxon>
        <taxon>Lamiales</taxon>
        <taxon>Pedaliaceae</taxon>
        <taxon>Sesamum</taxon>
    </lineage>
</organism>
<accession>A0AAW2K878</accession>
<comment type="caution">
    <text evidence="1">The sequence shown here is derived from an EMBL/GenBank/DDBJ whole genome shotgun (WGS) entry which is preliminary data.</text>
</comment>
<keyword evidence="1" id="KW-0418">Kinase</keyword>
<reference evidence="1" key="2">
    <citation type="journal article" date="2024" name="Plant">
        <title>Genomic evolution and insights into agronomic trait innovations of Sesamum species.</title>
        <authorList>
            <person name="Miao H."/>
            <person name="Wang L."/>
            <person name="Qu L."/>
            <person name="Liu H."/>
            <person name="Sun Y."/>
            <person name="Le M."/>
            <person name="Wang Q."/>
            <person name="Wei S."/>
            <person name="Zheng Y."/>
            <person name="Lin W."/>
            <person name="Duan Y."/>
            <person name="Cao H."/>
            <person name="Xiong S."/>
            <person name="Wang X."/>
            <person name="Wei L."/>
            <person name="Li C."/>
            <person name="Ma Q."/>
            <person name="Ju M."/>
            <person name="Zhao R."/>
            <person name="Li G."/>
            <person name="Mu C."/>
            <person name="Tian Q."/>
            <person name="Mei H."/>
            <person name="Zhang T."/>
            <person name="Gao T."/>
            <person name="Zhang H."/>
        </authorList>
    </citation>
    <scope>NUCLEOTIDE SEQUENCE</scope>
    <source>
        <strain evidence="1">G01</strain>
    </source>
</reference>
<name>A0AAW2K878_9LAMI</name>
<sequence length="50" mass="5783">MLTLISFPEFKAMMTTGMDWKMGSRQYSRAMLNALSTRLFKDKSQKFIGS</sequence>
<evidence type="ECO:0000313" key="1">
    <source>
        <dbReference type="EMBL" id="KAL0302751.1"/>
    </source>
</evidence>
<proteinExistence type="predicted"/>
<dbReference type="EMBL" id="JACGWK010000218">
    <property type="protein sequence ID" value="KAL0302751.1"/>
    <property type="molecule type" value="Genomic_DNA"/>
</dbReference>
<keyword evidence="1" id="KW-0808">Transferase</keyword>
<protein>
    <submittedName>
        <fullName evidence="1">Calcium-dependent protein kinase</fullName>
    </submittedName>
</protein>
<gene>
    <name evidence="1" type="ORF">Sangu_3080300</name>
</gene>
<dbReference type="AlphaFoldDB" id="A0AAW2K878"/>
<dbReference type="GO" id="GO:0016301">
    <property type="term" value="F:kinase activity"/>
    <property type="evidence" value="ECO:0007669"/>
    <property type="project" value="UniProtKB-KW"/>
</dbReference>